<dbReference type="Pfam" id="PF00271">
    <property type="entry name" value="Helicase_C"/>
    <property type="match status" value="1"/>
</dbReference>
<dbReference type="InterPro" id="IPR011545">
    <property type="entry name" value="DEAD/DEAH_box_helicase_dom"/>
</dbReference>
<keyword evidence="4" id="KW-0378">Hydrolase</keyword>
<dbReference type="Gene3D" id="3.40.50.300">
    <property type="entry name" value="P-loop containing nucleotide triphosphate hydrolases"/>
    <property type="match status" value="2"/>
</dbReference>
<evidence type="ECO:0000256" key="5">
    <source>
        <dbReference type="ARBA" id="ARBA00022806"/>
    </source>
</evidence>
<keyword evidence="6" id="KW-0067">ATP-binding</keyword>
<dbReference type="KEGG" id="tasa:A1Q1_04054"/>
<dbReference type="InterPro" id="IPR011709">
    <property type="entry name" value="DEAD-box_helicase_OB_fold"/>
</dbReference>
<evidence type="ECO:0000256" key="2">
    <source>
        <dbReference type="ARBA" id="ARBA00022664"/>
    </source>
</evidence>
<dbReference type="InterPro" id="IPR001650">
    <property type="entry name" value="Helicase_C-like"/>
</dbReference>
<dbReference type="OrthoDB" id="10253254at2759"/>
<dbReference type="AlphaFoldDB" id="J5SRV8"/>
<dbReference type="PANTHER" id="PTHR18934:SF83">
    <property type="entry name" value="PRE-MRNA-SPLICING FACTOR ATP-DEPENDENT RNA HELICASE DHX16"/>
    <property type="match status" value="1"/>
</dbReference>
<dbReference type="Pfam" id="PF00270">
    <property type="entry name" value="DEAD"/>
    <property type="match status" value="1"/>
</dbReference>
<dbReference type="GO" id="GO:0005684">
    <property type="term" value="C:U2-type spliceosomal complex"/>
    <property type="evidence" value="ECO:0007669"/>
    <property type="project" value="UniProtKB-ARBA"/>
</dbReference>
<dbReference type="FunFam" id="3.40.50.300:FF:000007">
    <property type="entry name" value="Pre-mRNA-splicing factor ATP-dependent RNA helicase"/>
    <property type="match status" value="1"/>
</dbReference>
<dbReference type="PROSITE" id="PS00690">
    <property type="entry name" value="DEAH_ATP_HELICASE"/>
    <property type="match status" value="1"/>
</dbReference>
<feature type="compositionally biased region" description="Basic and acidic residues" evidence="9">
    <location>
        <begin position="167"/>
        <end position="181"/>
    </location>
</feature>
<dbReference type="GO" id="GO:0008380">
    <property type="term" value="P:RNA splicing"/>
    <property type="evidence" value="ECO:0007669"/>
    <property type="project" value="UniProtKB-KW"/>
</dbReference>
<dbReference type="GO" id="GO:0003723">
    <property type="term" value="F:RNA binding"/>
    <property type="evidence" value="ECO:0007669"/>
    <property type="project" value="TreeGrafter"/>
</dbReference>
<feature type="compositionally biased region" description="Basic and acidic residues" evidence="9">
    <location>
        <begin position="193"/>
        <end position="247"/>
    </location>
</feature>
<evidence type="ECO:0000313" key="12">
    <source>
        <dbReference type="EMBL" id="EJT47196.1"/>
    </source>
</evidence>
<dbReference type="Pfam" id="PF07717">
    <property type="entry name" value="OB_NTP_bind"/>
    <property type="match status" value="1"/>
</dbReference>
<evidence type="ECO:0000256" key="8">
    <source>
        <dbReference type="ARBA" id="ARBA00047984"/>
    </source>
</evidence>
<evidence type="ECO:0000259" key="11">
    <source>
        <dbReference type="PROSITE" id="PS51194"/>
    </source>
</evidence>
<dbReference type="FunFam" id="3.40.50.300:FF:000594">
    <property type="entry name" value="Pre-mRNA-splicing factor ATP-dependent RNA helicase"/>
    <property type="match status" value="1"/>
</dbReference>
<dbReference type="GO" id="GO:0006397">
    <property type="term" value="P:mRNA processing"/>
    <property type="evidence" value="ECO:0007669"/>
    <property type="project" value="UniProtKB-KW"/>
</dbReference>
<dbReference type="HOGENOM" id="CLU_001832_7_0_1"/>
<dbReference type="CDD" id="cd18791">
    <property type="entry name" value="SF2_C_RHA"/>
    <property type="match status" value="1"/>
</dbReference>
<comment type="catalytic activity">
    <reaction evidence="8">
        <text>ATP + H2O = ADP + phosphate + H(+)</text>
        <dbReference type="Rhea" id="RHEA:13065"/>
        <dbReference type="ChEBI" id="CHEBI:15377"/>
        <dbReference type="ChEBI" id="CHEBI:15378"/>
        <dbReference type="ChEBI" id="CHEBI:30616"/>
        <dbReference type="ChEBI" id="CHEBI:43474"/>
        <dbReference type="ChEBI" id="CHEBI:456216"/>
        <dbReference type="EC" id="3.6.4.13"/>
    </reaction>
</comment>
<sequence length="1092" mass="123947">MADLRQFIGDNLVRVSGAPSTSHAKLTSQLLGSADSAVTDFVHSAGKNKQAESSADMVALSAKTPGDLYNQLLAAGLSESPDTQAFATQVHGLVPRKTKTKKPKVAPTVNTQKFTFVTEEEERISKKKKSKSKDKDREVASHKLERSSRKRDTEGNWDSDPEDLEPEPPKRARFDSPVRDEEPPEPEETEEERLERERLEDLAERDAFAERMKNKDQDRTKKIVQDRSNEGTEEAARRQLFAEDAEARREVMPDLRERSRQSYLQKREEQRLDLLKLEVEDEKILFRGQKLSKREIEEHERKIELIKILEERKKIDDGTDGYMLPEDYITEQGRLDSKKKKNALYQRYEERDKNKEAFATDVDTWEESQRYRTDFVTGALDKEVVDENDGYDYVFDESQGIQFLQEGGLDGTLNPEAEALLAQVEEAEKKHQSIQDTRKSLPVYEFRDELLEAIAEHQVLIVVAETGSGKTTQLPQYLHEAGYTAGGMKVGCTQPRRVAAMSVAARVAEEVGCRLGQEVGYSIRFEDMTSDKTVLKYMTDGMLLREFLTDPELSTYSALVIDEAHERTLSTDILFGLIKDIARFRPELKLLISSATLNAQKFSQFFDDAPIFDIPGRRFPVDMFYTQQPEANYIHAAVTTILQIHTTQPKGDILLFLTGQDEIEACEENLKETMYALGDKVPELIIAPIYANLPSEMQTKIFEPTPEGARKVVLATNIAETSITIDGVVYVIDPGFVKQNNYNPKTGMSSLVVEPISRASANQRAGRAGRVGPGKAFRLYTKWAYKNELLEDTIPEIQRTNLGMVVLMLKSLGINDILNFEFLDKPPAETIIRSFEMLYALGALNHKGELTRLGRRMAEFPVDPMLSKAIINSENFKCTHEVLIIISMLQESGSLLYRPKDKRVHADKAHKNFQKPGGDHFTLLNIFEQWAEAGYGQQFCYENFVQYKSLCRVRDIRDQLASLCDRVEVVIESCPNDVVPVQKAITAGYFYNTARLDKGGGYKTTKNNHTVYMHPSSGLIGMQPPPRFILYYELVLTSKEYMRQCMPIEGEWLYELAPHYFNRGDVQKMMGSASSVKMPKQIKPAPGPQDVK</sequence>
<dbReference type="PANTHER" id="PTHR18934">
    <property type="entry name" value="ATP-DEPENDENT RNA HELICASE"/>
    <property type="match status" value="1"/>
</dbReference>
<evidence type="ECO:0000256" key="9">
    <source>
        <dbReference type="SAM" id="MobiDB-lite"/>
    </source>
</evidence>
<gene>
    <name evidence="12" type="ORF">A1Q1_04054</name>
</gene>
<dbReference type="InterPro" id="IPR014001">
    <property type="entry name" value="Helicase_ATP-bd"/>
</dbReference>
<comment type="caution">
    <text evidence="12">The sequence shown here is derived from an EMBL/GenBank/DDBJ whole genome shotgun (WGS) entry which is preliminary data.</text>
</comment>
<reference evidence="12 13" key="1">
    <citation type="journal article" date="2012" name="Eukaryot. Cell">
        <title>Draft genome sequence of CBS 2479, the standard type strain of Trichosporon asahii.</title>
        <authorList>
            <person name="Yang R.Y."/>
            <person name="Li H.T."/>
            <person name="Zhu H."/>
            <person name="Zhou G.P."/>
            <person name="Wang M."/>
            <person name="Wang L."/>
        </authorList>
    </citation>
    <scope>NUCLEOTIDE SEQUENCE [LARGE SCALE GENOMIC DNA]</scope>
    <source>
        <strain evidence="13">ATCC 90039 / CBS 2479 / JCM 2466 / KCTC 7840 / NCYC 2677 / UAMH 7654</strain>
    </source>
</reference>
<dbReference type="InterPro" id="IPR027417">
    <property type="entry name" value="P-loop_NTPase"/>
</dbReference>
<feature type="region of interest" description="Disordered" evidence="9">
    <location>
        <begin position="118"/>
        <end position="247"/>
    </location>
</feature>
<evidence type="ECO:0000313" key="13">
    <source>
        <dbReference type="Proteomes" id="UP000002748"/>
    </source>
</evidence>
<dbReference type="Pfam" id="PF21010">
    <property type="entry name" value="HA2_C"/>
    <property type="match status" value="1"/>
</dbReference>
<evidence type="ECO:0000256" key="1">
    <source>
        <dbReference type="ARBA" id="ARBA00012552"/>
    </source>
</evidence>
<protein>
    <recommendedName>
        <fullName evidence="1">RNA helicase</fullName>
        <ecNumber evidence="1">3.6.4.13</ecNumber>
    </recommendedName>
</protein>
<evidence type="ECO:0000256" key="7">
    <source>
        <dbReference type="ARBA" id="ARBA00023187"/>
    </source>
</evidence>
<feature type="region of interest" description="Disordered" evidence="9">
    <location>
        <begin position="1073"/>
        <end position="1092"/>
    </location>
</feature>
<feature type="compositionally biased region" description="Acidic residues" evidence="9">
    <location>
        <begin position="182"/>
        <end position="192"/>
    </location>
</feature>
<dbReference type="EMBL" id="ALBS01000261">
    <property type="protein sequence ID" value="EJT47196.1"/>
    <property type="molecule type" value="Genomic_DNA"/>
</dbReference>
<proteinExistence type="predicted"/>
<dbReference type="Proteomes" id="UP000002748">
    <property type="component" value="Unassembled WGS sequence"/>
</dbReference>
<dbReference type="InterPro" id="IPR048333">
    <property type="entry name" value="HA2_WH"/>
</dbReference>
<evidence type="ECO:0000256" key="6">
    <source>
        <dbReference type="ARBA" id="ARBA00022840"/>
    </source>
</evidence>
<dbReference type="VEuPathDB" id="FungiDB:A1Q1_04054"/>
<evidence type="ECO:0000259" key="10">
    <source>
        <dbReference type="PROSITE" id="PS51192"/>
    </source>
</evidence>
<keyword evidence="7" id="KW-0508">mRNA splicing</keyword>
<dbReference type="GO" id="GO:0003724">
    <property type="term" value="F:RNA helicase activity"/>
    <property type="evidence" value="ECO:0007669"/>
    <property type="project" value="UniProtKB-EC"/>
</dbReference>
<keyword evidence="5" id="KW-0347">Helicase</keyword>
<dbReference type="Gene3D" id="1.20.120.1080">
    <property type="match status" value="1"/>
</dbReference>
<evidence type="ECO:0000256" key="4">
    <source>
        <dbReference type="ARBA" id="ARBA00022801"/>
    </source>
</evidence>
<name>J5SRV8_TRIAS</name>
<dbReference type="PROSITE" id="PS51192">
    <property type="entry name" value="HELICASE_ATP_BIND_1"/>
    <property type="match status" value="1"/>
</dbReference>
<dbReference type="EC" id="3.6.4.13" evidence="1"/>
<dbReference type="SMART" id="SM00847">
    <property type="entry name" value="HA2"/>
    <property type="match status" value="1"/>
</dbReference>
<dbReference type="PROSITE" id="PS51194">
    <property type="entry name" value="HELICASE_CTER"/>
    <property type="match status" value="1"/>
</dbReference>
<dbReference type="InterPro" id="IPR002464">
    <property type="entry name" value="DNA/RNA_helicase_DEAH_CS"/>
</dbReference>
<dbReference type="GeneID" id="25987567"/>
<dbReference type="GO" id="GO:0071013">
    <property type="term" value="C:catalytic step 2 spliceosome"/>
    <property type="evidence" value="ECO:0007669"/>
    <property type="project" value="TreeGrafter"/>
</dbReference>
<feature type="compositionally biased region" description="Acidic residues" evidence="9">
    <location>
        <begin position="155"/>
        <end position="166"/>
    </location>
</feature>
<feature type="domain" description="Helicase ATP-binding" evidence="10">
    <location>
        <begin position="451"/>
        <end position="615"/>
    </location>
</feature>
<dbReference type="Pfam" id="PF04408">
    <property type="entry name" value="WHD_HA2"/>
    <property type="match status" value="1"/>
</dbReference>
<keyword evidence="2" id="KW-0507">mRNA processing</keyword>
<dbReference type="GO" id="GO:0016787">
    <property type="term" value="F:hydrolase activity"/>
    <property type="evidence" value="ECO:0007669"/>
    <property type="project" value="UniProtKB-KW"/>
</dbReference>
<dbReference type="SUPFAM" id="SSF52540">
    <property type="entry name" value="P-loop containing nucleoside triphosphate hydrolases"/>
    <property type="match status" value="1"/>
</dbReference>
<keyword evidence="3" id="KW-0547">Nucleotide-binding</keyword>
<feature type="domain" description="Helicase C-terminal" evidence="11">
    <location>
        <begin position="640"/>
        <end position="813"/>
    </location>
</feature>
<dbReference type="SMART" id="SM00490">
    <property type="entry name" value="HELICc"/>
    <property type="match status" value="1"/>
</dbReference>
<accession>J5SRV8</accession>
<dbReference type="RefSeq" id="XP_014177906.1">
    <property type="nucleotide sequence ID" value="XM_014322431.1"/>
</dbReference>
<dbReference type="InterPro" id="IPR007502">
    <property type="entry name" value="Helicase-assoc_dom"/>
</dbReference>
<feature type="compositionally biased region" description="Basic and acidic residues" evidence="9">
    <location>
        <begin position="133"/>
        <end position="154"/>
    </location>
</feature>
<dbReference type="GO" id="GO:0005524">
    <property type="term" value="F:ATP binding"/>
    <property type="evidence" value="ECO:0007669"/>
    <property type="project" value="UniProtKB-KW"/>
</dbReference>
<organism evidence="12 13">
    <name type="scientific">Trichosporon asahii var. asahii (strain ATCC 90039 / CBS 2479 / JCM 2466 / KCTC 7840 / NBRC 103889/ NCYC 2677 / UAMH 7654)</name>
    <name type="common">Yeast</name>
    <dbReference type="NCBI Taxonomy" id="1186058"/>
    <lineage>
        <taxon>Eukaryota</taxon>
        <taxon>Fungi</taxon>
        <taxon>Dikarya</taxon>
        <taxon>Basidiomycota</taxon>
        <taxon>Agaricomycotina</taxon>
        <taxon>Tremellomycetes</taxon>
        <taxon>Trichosporonales</taxon>
        <taxon>Trichosporonaceae</taxon>
        <taxon>Trichosporon</taxon>
    </lineage>
</organism>
<dbReference type="SMART" id="SM00487">
    <property type="entry name" value="DEXDc"/>
    <property type="match status" value="1"/>
</dbReference>
<dbReference type="FunFam" id="1.20.120.1080:FF:000001">
    <property type="entry name" value="Pre-mRNA-splicing factor ATP-dependent RNA helicase"/>
    <property type="match status" value="1"/>
</dbReference>
<evidence type="ECO:0000256" key="3">
    <source>
        <dbReference type="ARBA" id="ARBA00022741"/>
    </source>
</evidence>